<evidence type="ECO:0000259" key="5">
    <source>
        <dbReference type="PROSITE" id="PS50931"/>
    </source>
</evidence>
<reference evidence="6 7" key="1">
    <citation type="submission" date="2019-03" db="EMBL/GenBank/DDBJ databases">
        <title>Genomic Encyclopedia of Type Strains, Phase IV (KMG-IV): sequencing the most valuable type-strain genomes for metagenomic binning, comparative biology and taxonomic classification.</title>
        <authorList>
            <person name="Goeker M."/>
        </authorList>
    </citation>
    <scope>NUCLEOTIDE SEQUENCE [LARGE SCALE GENOMIC DNA]</scope>
    <source>
        <strain evidence="6 7">DSM 19580</strain>
    </source>
</reference>
<dbReference type="PANTHER" id="PTHR30118">
    <property type="entry name" value="HTH-TYPE TRANSCRIPTIONAL REGULATOR LEUO-RELATED"/>
    <property type="match status" value="1"/>
</dbReference>
<evidence type="ECO:0000256" key="4">
    <source>
        <dbReference type="ARBA" id="ARBA00023163"/>
    </source>
</evidence>
<dbReference type="Proteomes" id="UP000295719">
    <property type="component" value="Unassembled WGS sequence"/>
</dbReference>
<sequence>MRRCHPDSLPGGIGQHLLTGVNRLLLIDVKMDCNARVGHLYLHLGQPALSGALARLRVMFNDPLFVRSSKSLVPTPRAESLVRELLPMMEHMQQILFQPAAFSPAQDTRQFRLGMS</sequence>
<comment type="caution">
    <text evidence="6">The sequence shown here is derived from an EMBL/GenBank/DDBJ whole genome shotgun (WGS) entry which is preliminary data.</text>
</comment>
<dbReference type="Gene3D" id="1.10.10.10">
    <property type="entry name" value="Winged helix-like DNA-binding domain superfamily/Winged helix DNA-binding domain"/>
    <property type="match status" value="1"/>
</dbReference>
<dbReference type="SUPFAM" id="SSF46785">
    <property type="entry name" value="Winged helix' DNA-binding domain"/>
    <property type="match status" value="1"/>
</dbReference>
<dbReference type="PROSITE" id="PS50931">
    <property type="entry name" value="HTH_LYSR"/>
    <property type="match status" value="1"/>
</dbReference>
<evidence type="ECO:0000313" key="6">
    <source>
        <dbReference type="EMBL" id="TCV96793.1"/>
    </source>
</evidence>
<dbReference type="EMBL" id="SMCR01000004">
    <property type="protein sequence ID" value="TCV96793.1"/>
    <property type="molecule type" value="Genomic_DNA"/>
</dbReference>
<evidence type="ECO:0000256" key="1">
    <source>
        <dbReference type="ARBA" id="ARBA00009437"/>
    </source>
</evidence>
<accession>A0A4R3YZF7</accession>
<keyword evidence="4" id="KW-0804">Transcription</keyword>
<dbReference type="GO" id="GO:0003700">
    <property type="term" value="F:DNA-binding transcription factor activity"/>
    <property type="evidence" value="ECO:0007669"/>
    <property type="project" value="InterPro"/>
</dbReference>
<dbReference type="GO" id="GO:0003677">
    <property type="term" value="F:DNA binding"/>
    <property type="evidence" value="ECO:0007669"/>
    <property type="project" value="UniProtKB-KW"/>
</dbReference>
<keyword evidence="2" id="KW-0805">Transcription regulation</keyword>
<evidence type="ECO:0000313" key="7">
    <source>
        <dbReference type="Proteomes" id="UP000295719"/>
    </source>
</evidence>
<comment type="similarity">
    <text evidence="1">Belongs to the LysR transcriptional regulatory family.</text>
</comment>
<dbReference type="InterPro" id="IPR050389">
    <property type="entry name" value="LysR-type_TF"/>
</dbReference>
<dbReference type="InterPro" id="IPR000847">
    <property type="entry name" value="LysR_HTH_N"/>
</dbReference>
<dbReference type="PANTHER" id="PTHR30118:SF15">
    <property type="entry name" value="TRANSCRIPTIONAL REGULATORY PROTEIN"/>
    <property type="match status" value="1"/>
</dbReference>
<evidence type="ECO:0000256" key="3">
    <source>
        <dbReference type="ARBA" id="ARBA00023125"/>
    </source>
</evidence>
<name>A0A4R3YZF7_9GAMM</name>
<dbReference type="InterPro" id="IPR036388">
    <property type="entry name" value="WH-like_DNA-bd_sf"/>
</dbReference>
<dbReference type="InterPro" id="IPR036390">
    <property type="entry name" value="WH_DNA-bd_sf"/>
</dbReference>
<feature type="domain" description="HTH lysR-type" evidence="5">
    <location>
        <begin position="42"/>
        <end position="75"/>
    </location>
</feature>
<gene>
    <name evidence="6" type="ORF">EDC52_104233</name>
</gene>
<dbReference type="AlphaFoldDB" id="A0A4R3YZF7"/>
<dbReference type="Pfam" id="PF00126">
    <property type="entry name" value="HTH_1"/>
    <property type="match status" value="1"/>
</dbReference>
<keyword evidence="3" id="KW-0238">DNA-binding</keyword>
<evidence type="ECO:0000256" key="2">
    <source>
        <dbReference type="ARBA" id="ARBA00023015"/>
    </source>
</evidence>
<keyword evidence="7" id="KW-1185">Reference proteome</keyword>
<protein>
    <submittedName>
        <fullName evidence="6">Regulatory helix-turn-helix LysR family protein</fullName>
    </submittedName>
</protein>
<proteinExistence type="inferred from homology"/>
<organism evidence="6 7">
    <name type="scientific">Biostraticola tofi</name>
    <dbReference type="NCBI Taxonomy" id="466109"/>
    <lineage>
        <taxon>Bacteria</taxon>
        <taxon>Pseudomonadati</taxon>
        <taxon>Pseudomonadota</taxon>
        <taxon>Gammaproteobacteria</taxon>
        <taxon>Enterobacterales</taxon>
        <taxon>Bruguierivoracaceae</taxon>
        <taxon>Biostraticola</taxon>
    </lineage>
</organism>